<dbReference type="RefSeq" id="NP_187224.1">
    <property type="nucleotide sequence ID" value="NM_111447.3"/>
</dbReference>
<protein>
    <submittedName>
        <fullName evidence="2">Uncharacterized protein</fullName>
    </submittedName>
</protein>
<dbReference type="EMBL" id="CACRSJ010000106">
    <property type="protein sequence ID" value="VYS56428.1"/>
    <property type="molecule type" value="Genomic_DNA"/>
</dbReference>
<evidence type="ECO:0000313" key="3">
    <source>
        <dbReference type="EMBL" id="VYS56428.1"/>
    </source>
</evidence>
<evidence type="ECO:0000313" key="2">
    <source>
        <dbReference type="EMBL" id="OAP04103.1"/>
    </source>
</evidence>
<reference evidence="4" key="1">
    <citation type="journal article" date="2016" name="Proc. Natl. Acad. Sci. U.S.A.">
        <title>Chromosome-level assembly of Arabidopsis thaliana Ler reveals the extent of translocation and inversion polymorphisms.</title>
        <authorList>
            <person name="Zapata L."/>
            <person name="Ding J."/>
            <person name="Willing E.M."/>
            <person name="Hartwig B."/>
            <person name="Bezdan D."/>
            <person name="Jiao W.B."/>
            <person name="Patel V."/>
            <person name="Velikkakam James G."/>
            <person name="Koornneef M."/>
            <person name="Ossowski S."/>
            <person name="Schneeberger K."/>
        </authorList>
    </citation>
    <scope>NUCLEOTIDE SEQUENCE [LARGE SCALE GENOMIC DNA]</scope>
    <source>
        <strain evidence="4">cv. Landsberg erecta</strain>
    </source>
</reference>
<evidence type="ECO:0000313" key="5">
    <source>
        <dbReference type="Proteomes" id="UP000426265"/>
    </source>
</evidence>
<accession>A0A178VGF4</accession>
<evidence type="ECO:0000313" key="4">
    <source>
        <dbReference type="Proteomes" id="UP000078284"/>
    </source>
</evidence>
<feature type="signal peptide" evidence="1">
    <location>
        <begin position="1"/>
        <end position="29"/>
    </location>
</feature>
<name>A0A178VGF4_ARATH</name>
<dbReference type="Proteomes" id="UP000426265">
    <property type="component" value="Unassembled WGS sequence"/>
</dbReference>
<dbReference type="EMBL" id="LUHQ01000003">
    <property type="protein sequence ID" value="OAP04103.1"/>
    <property type="molecule type" value="Genomic_DNA"/>
</dbReference>
<dbReference type="AlphaFoldDB" id="A0A178VGF4"/>
<proteinExistence type="predicted"/>
<reference evidence="3 5" key="3">
    <citation type="submission" date="2019-11" db="EMBL/GenBank/DDBJ databases">
        <authorList>
            <person name="Jiao W.-B."/>
            <person name="Schneeberger K."/>
        </authorList>
    </citation>
    <scope>NUCLEOTIDE SEQUENCE [LARGE SCALE GENOMIC DNA]</scope>
    <source>
        <strain evidence="5">cv. An-1</strain>
    </source>
</reference>
<evidence type="ECO:0000256" key="1">
    <source>
        <dbReference type="SAM" id="SignalP"/>
    </source>
</evidence>
<dbReference type="KEGG" id="ath:AT3G05730"/>
<organism evidence="2 4">
    <name type="scientific">Arabidopsis thaliana</name>
    <name type="common">Mouse-ear cress</name>
    <dbReference type="NCBI Taxonomy" id="3702"/>
    <lineage>
        <taxon>Eukaryota</taxon>
        <taxon>Viridiplantae</taxon>
        <taxon>Streptophyta</taxon>
        <taxon>Embryophyta</taxon>
        <taxon>Tracheophyta</taxon>
        <taxon>Spermatophyta</taxon>
        <taxon>Magnoliopsida</taxon>
        <taxon>eudicotyledons</taxon>
        <taxon>Gunneridae</taxon>
        <taxon>Pentapetalae</taxon>
        <taxon>rosids</taxon>
        <taxon>malvids</taxon>
        <taxon>Brassicales</taxon>
        <taxon>Brassicaceae</taxon>
        <taxon>Camelineae</taxon>
        <taxon>Arabidopsis</taxon>
    </lineage>
</organism>
<dbReference type="SMR" id="A0A178VGF4"/>
<dbReference type="Proteomes" id="UP000078284">
    <property type="component" value="Chromosome 3"/>
</dbReference>
<gene>
    <name evidence="2" type="ordered locus">AXX17_At3g05360</name>
    <name evidence="3" type="ORF">AN1_LOCUS11882</name>
</gene>
<reference evidence="2" key="2">
    <citation type="submission" date="2016-03" db="EMBL/GenBank/DDBJ databases">
        <title>Full-length assembly of Arabidopsis thaliana Ler reveals the complement of translocations and inversions.</title>
        <authorList>
            <person name="Zapata L."/>
            <person name="Schneeberger K."/>
            <person name="Ossowski S."/>
        </authorList>
    </citation>
    <scope>NUCLEOTIDE SEQUENCE [LARGE SCALE GENOMIC DNA]</scope>
    <source>
        <tissue evidence="2">Leaf</tissue>
    </source>
</reference>
<feature type="chain" id="PRO_5038213866" evidence="1">
    <location>
        <begin position="30"/>
        <end position="86"/>
    </location>
</feature>
<dbReference type="ExpressionAtlas" id="A0A178VGF4">
    <property type="expression patterns" value="baseline and differential"/>
</dbReference>
<keyword evidence="1" id="KW-0732">Signal</keyword>
<sequence>MAKTLNSICFTTLLLVLLFISAEIPTAEANCDTYLGEVTVYYPCRERDCEAQCYEHYPHSCKGECEHHDHVVHHDNEEEHCHCYGR</sequence>
<dbReference type="OMA" id="HYHESCK"/>